<feature type="non-terminal residue" evidence="2">
    <location>
        <position position="1"/>
    </location>
</feature>
<organism evidence="2">
    <name type="scientific">marine sediment metagenome</name>
    <dbReference type="NCBI Taxonomy" id="412755"/>
    <lineage>
        <taxon>unclassified sequences</taxon>
        <taxon>metagenomes</taxon>
        <taxon>ecological metagenomes</taxon>
    </lineage>
</organism>
<feature type="domain" description="DUF4015" evidence="1">
    <location>
        <begin position="2"/>
        <end position="267"/>
    </location>
</feature>
<dbReference type="Gene3D" id="3.20.20.80">
    <property type="entry name" value="Glycosidases"/>
    <property type="match status" value="1"/>
</dbReference>
<gene>
    <name evidence="2" type="ORF">S06H3_09358</name>
</gene>
<sequence length="275" mass="31876">EKYGAEQIRISNVDSLIDKLHEEGIYVVARITVFQDPMLARARPDLAVHSKTEADSLWFDNMGLAWIDPAAKESWDYNIAIAKDAVNHGFDELNFDYVRFPSDGDLRDMSFPFWDEKVPKRLIIREFFKELRQELPDVKISIDLFGLSTVSSNDLGIGQIIEDGFENFDYVCPMVYPSHYADGFRGYQNPAEYPYEVVKYSMEGALRKLMIYKQSRETNVQLRPWLQDFDLGATYDAKMVRSEIQAVYDALGNDFNGFMLWNSWNYYTKGALEPE</sequence>
<evidence type="ECO:0000313" key="2">
    <source>
        <dbReference type="EMBL" id="GAI15485.1"/>
    </source>
</evidence>
<name>X1MLD5_9ZZZZ</name>
<dbReference type="InterPro" id="IPR025275">
    <property type="entry name" value="DUF4015"/>
</dbReference>
<protein>
    <recommendedName>
        <fullName evidence="1">DUF4015 domain-containing protein</fullName>
    </recommendedName>
</protein>
<dbReference type="InterPro" id="IPR017853">
    <property type="entry name" value="GH"/>
</dbReference>
<dbReference type="EMBL" id="BARV01004105">
    <property type="protein sequence ID" value="GAI15485.1"/>
    <property type="molecule type" value="Genomic_DNA"/>
</dbReference>
<accession>X1MLD5</accession>
<proteinExistence type="predicted"/>
<evidence type="ECO:0000259" key="1">
    <source>
        <dbReference type="Pfam" id="PF13200"/>
    </source>
</evidence>
<dbReference type="Pfam" id="PF13200">
    <property type="entry name" value="DUF4015"/>
    <property type="match status" value="1"/>
</dbReference>
<reference evidence="2" key="1">
    <citation type="journal article" date="2014" name="Front. Microbiol.">
        <title>High frequency of phylogenetically diverse reductive dehalogenase-homologous genes in deep subseafloor sedimentary metagenomes.</title>
        <authorList>
            <person name="Kawai M."/>
            <person name="Futagami T."/>
            <person name="Toyoda A."/>
            <person name="Takaki Y."/>
            <person name="Nishi S."/>
            <person name="Hori S."/>
            <person name="Arai W."/>
            <person name="Tsubouchi T."/>
            <person name="Morono Y."/>
            <person name="Uchiyama I."/>
            <person name="Ito T."/>
            <person name="Fujiyama A."/>
            <person name="Inagaki F."/>
            <person name="Takami H."/>
        </authorList>
    </citation>
    <scope>NUCLEOTIDE SEQUENCE</scope>
    <source>
        <strain evidence="2">Expedition CK06-06</strain>
    </source>
</reference>
<dbReference type="AlphaFoldDB" id="X1MLD5"/>
<dbReference type="SUPFAM" id="SSF51445">
    <property type="entry name" value="(Trans)glycosidases"/>
    <property type="match status" value="1"/>
</dbReference>
<comment type="caution">
    <text evidence="2">The sequence shown here is derived from an EMBL/GenBank/DDBJ whole genome shotgun (WGS) entry which is preliminary data.</text>
</comment>